<dbReference type="GO" id="GO:0016787">
    <property type="term" value="F:hydrolase activity"/>
    <property type="evidence" value="ECO:0007669"/>
    <property type="project" value="UniProtKB-KW"/>
</dbReference>
<dbReference type="InterPro" id="IPR020023">
    <property type="entry name" value="PseG"/>
</dbReference>
<evidence type="ECO:0000313" key="4">
    <source>
        <dbReference type="Proteomes" id="UP001249020"/>
    </source>
</evidence>
<feature type="active site" description="Proton acceptor" evidence="1">
    <location>
        <position position="17"/>
    </location>
</feature>
<name>A0AAW8R1B5_9ALTE</name>
<dbReference type="RefSeq" id="WP_311361592.1">
    <property type="nucleotide sequence ID" value="NZ_JAVRIE010000003.1"/>
</dbReference>
<dbReference type="Gene3D" id="3.40.50.11190">
    <property type="match status" value="1"/>
</dbReference>
<dbReference type="EC" id="3.6.1.57" evidence="3"/>
<organism evidence="3 4">
    <name type="scientific">Brumicola blandensis</name>
    <dbReference type="NCBI Taxonomy" id="3075611"/>
    <lineage>
        <taxon>Bacteria</taxon>
        <taxon>Pseudomonadati</taxon>
        <taxon>Pseudomonadota</taxon>
        <taxon>Gammaproteobacteria</taxon>
        <taxon>Alteromonadales</taxon>
        <taxon>Alteromonadaceae</taxon>
        <taxon>Brumicola</taxon>
    </lineage>
</organism>
<evidence type="ECO:0000256" key="1">
    <source>
        <dbReference type="PIRSR" id="PIRSR620023-1"/>
    </source>
</evidence>
<feature type="binding site" evidence="2">
    <location>
        <position position="278"/>
    </location>
    <ligand>
        <name>substrate</name>
    </ligand>
</feature>
<keyword evidence="4" id="KW-1185">Reference proteome</keyword>
<dbReference type="Gene3D" id="3.40.50.2000">
    <property type="entry name" value="Glycogen Phosphorylase B"/>
    <property type="match status" value="1"/>
</dbReference>
<reference evidence="3 4" key="1">
    <citation type="submission" date="2023-09" db="EMBL/GenBank/DDBJ databases">
        <authorList>
            <person name="Rey-Velasco X."/>
        </authorList>
    </citation>
    <scope>NUCLEOTIDE SEQUENCE [LARGE SCALE GENOMIC DNA]</scope>
    <source>
        <strain evidence="3 4">W409</strain>
    </source>
</reference>
<sequence>MQLIFRVEGNQQAGLGHLMRCFALAQAAQEAHIEFTFVCTESTQRFLQSRHQWQGNTALIPNGASIDDEINIIQGLFAAKQGKDTINNKPVFLVLDGYQFDYDYQTKLKSADLPFAYFDDINTFLANGQQHLANIIINGAPSATELGYEQNASTSLLLLGDAYQALRLEFLDLAPIPISERHSMLISFGGADAQNHSLHLLAALSALRVEIPVRVVTGAAYANTGELDACIRQGRIESHDQAFDISMPVQHVHDAQDMADMMLHSKLAVCAAGGSQFELLHCYTPSFLLVVADNQYPATQKASQQGWCEAVDWRKEPVTWDDYLALATQLSLAFDQDKALEKSQQMAIEQMQGRQAQGFGIHNILDACIAQAKFVANEQ</sequence>
<dbReference type="Proteomes" id="UP001249020">
    <property type="component" value="Unassembled WGS sequence"/>
</dbReference>
<dbReference type="EMBL" id="JAVRIE010000003">
    <property type="protein sequence ID" value="MDT0582819.1"/>
    <property type="molecule type" value="Genomic_DNA"/>
</dbReference>
<gene>
    <name evidence="3" type="primary">pseG</name>
    <name evidence="3" type="ORF">RM544_09715</name>
</gene>
<accession>A0AAW8R1B5</accession>
<comment type="caution">
    <text evidence="3">The sequence shown here is derived from an EMBL/GenBank/DDBJ whole genome shotgun (WGS) entry which is preliminary data.</text>
</comment>
<proteinExistence type="predicted"/>
<evidence type="ECO:0000256" key="2">
    <source>
        <dbReference type="PIRSR" id="PIRSR620023-2"/>
    </source>
</evidence>
<dbReference type="AlphaFoldDB" id="A0AAW8R1B5"/>
<protein>
    <submittedName>
        <fullName evidence="3">UDP-2,4-diacetamido-2,4, 6-trideoxy-beta-L-altropyranose hydrolase</fullName>
        <ecNumber evidence="3">3.6.1.57</ecNumber>
    </submittedName>
</protein>
<dbReference type="NCBIfam" id="TIGR03590">
    <property type="entry name" value="PseG"/>
    <property type="match status" value="1"/>
</dbReference>
<feature type="binding site" evidence="2">
    <location>
        <position position="167"/>
    </location>
    <ligand>
        <name>substrate</name>
    </ligand>
</feature>
<keyword evidence="3" id="KW-0378">Hydrolase</keyword>
<evidence type="ECO:0000313" key="3">
    <source>
        <dbReference type="EMBL" id="MDT0582819.1"/>
    </source>
</evidence>